<dbReference type="Proteomes" id="UP001596337">
    <property type="component" value="Unassembled WGS sequence"/>
</dbReference>
<keyword evidence="1" id="KW-0805">Transcription regulation</keyword>
<dbReference type="PANTHER" id="PTHR33204">
    <property type="entry name" value="TRANSCRIPTIONAL REGULATOR, MARR FAMILY"/>
    <property type="match status" value="1"/>
</dbReference>
<dbReference type="InterPro" id="IPR036388">
    <property type="entry name" value="WH-like_DNA-bd_sf"/>
</dbReference>
<dbReference type="SUPFAM" id="SSF46785">
    <property type="entry name" value="Winged helix' DNA-binding domain"/>
    <property type="match status" value="1"/>
</dbReference>
<dbReference type="RefSeq" id="WP_345394918.1">
    <property type="nucleotide sequence ID" value="NZ_BAABLA010000022.1"/>
</dbReference>
<evidence type="ECO:0000313" key="6">
    <source>
        <dbReference type="Proteomes" id="UP001596337"/>
    </source>
</evidence>
<organism evidence="5 6">
    <name type="scientific">Haloechinothrix salitolerans</name>
    <dbReference type="NCBI Taxonomy" id="926830"/>
    <lineage>
        <taxon>Bacteria</taxon>
        <taxon>Bacillati</taxon>
        <taxon>Actinomycetota</taxon>
        <taxon>Actinomycetes</taxon>
        <taxon>Pseudonocardiales</taxon>
        <taxon>Pseudonocardiaceae</taxon>
        <taxon>Haloechinothrix</taxon>
    </lineage>
</organism>
<dbReference type="Gene3D" id="1.10.10.10">
    <property type="entry name" value="Winged helix-like DNA-binding domain superfamily/Winged helix DNA-binding domain"/>
    <property type="match status" value="1"/>
</dbReference>
<keyword evidence="6" id="KW-1185">Reference proteome</keyword>
<gene>
    <name evidence="5" type="ORF">ACFQGD_08735</name>
</gene>
<protein>
    <submittedName>
        <fullName evidence="5">Winged helix-turn-helix transcriptional regulator</fullName>
    </submittedName>
</protein>
<dbReference type="InterPro" id="IPR002577">
    <property type="entry name" value="HTH_HxlR"/>
</dbReference>
<reference evidence="6" key="1">
    <citation type="journal article" date="2019" name="Int. J. Syst. Evol. Microbiol.">
        <title>The Global Catalogue of Microorganisms (GCM) 10K type strain sequencing project: providing services to taxonomists for standard genome sequencing and annotation.</title>
        <authorList>
            <consortium name="The Broad Institute Genomics Platform"/>
            <consortium name="The Broad Institute Genome Sequencing Center for Infectious Disease"/>
            <person name="Wu L."/>
            <person name="Ma J."/>
        </authorList>
    </citation>
    <scope>NUCLEOTIDE SEQUENCE [LARGE SCALE GENOMIC DNA]</scope>
    <source>
        <strain evidence="6">KCTC 32255</strain>
    </source>
</reference>
<feature type="domain" description="HTH hxlR-type" evidence="4">
    <location>
        <begin position="10"/>
        <end position="122"/>
    </location>
</feature>
<name>A0ABW2BXD3_9PSEU</name>
<proteinExistence type="predicted"/>
<keyword evidence="2" id="KW-0238">DNA-binding</keyword>
<comment type="caution">
    <text evidence="5">The sequence shown here is derived from an EMBL/GenBank/DDBJ whole genome shotgun (WGS) entry which is preliminary data.</text>
</comment>
<keyword evidence="3" id="KW-0804">Transcription</keyword>
<dbReference type="Pfam" id="PF01638">
    <property type="entry name" value="HxlR"/>
    <property type="match status" value="1"/>
</dbReference>
<evidence type="ECO:0000313" key="5">
    <source>
        <dbReference type="EMBL" id="MFC6867234.1"/>
    </source>
</evidence>
<dbReference type="EMBL" id="JBHSXX010000001">
    <property type="protein sequence ID" value="MFC6867234.1"/>
    <property type="molecule type" value="Genomic_DNA"/>
</dbReference>
<evidence type="ECO:0000256" key="2">
    <source>
        <dbReference type="ARBA" id="ARBA00023125"/>
    </source>
</evidence>
<evidence type="ECO:0000256" key="3">
    <source>
        <dbReference type="ARBA" id="ARBA00023163"/>
    </source>
</evidence>
<dbReference type="InterPro" id="IPR036390">
    <property type="entry name" value="WH_DNA-bd_sf"/>
</dbReference>
<dbReference type="PANTHER" id="PTHR33204:SF18">
    <property type="entry name" value="TRANSCRIPTIONAL REGULATORY PROTEIN"/>
    <property type="match status" value="1"/>
</dbReference>
<evidence type="ECO:0000259" key="4">
    <source>
        <dbReference type="PROSITE" id="PS51118"/>
    </source>
</evidence>
<evidence type="ECO:0000256" key="1">
    <source>
        <dbReference type="ARBA" id="ARBA00023015"/>
    </source>
</evidence>
<sequence>MKVGDERFLRGLYDLKYLFGDKWAPAILVTLSGGPMRRKEILSTISSYSIGEEWSDKHAVLHDSILARTLKKMTEEGLLKRVRCTKTFPVTVTYELKPEVLEFLTLTETLVAWADEHQELIAQAQAYSRRNGDEMGTLTGIAELDELGLGDEVDDE</sequence>
<dbReference type="PROSITE" id="PS51118">
    <property type="entry name" value="HTH_HXLR"/>
    <property type="match status" value="1"/>
</dbReference>
<accession>A0ABW2BXD3</accession>